<name>A0AAI9SE50_9BURK</name>
<dbReference type="InterPro" id="IPR017926">
    <property type="entry name" value="GATASE"/>
</dbReference>
<dbReference type="InterPro" id="IPR050472">
    <property type="entry name" value="Anth_synth/Amidotransfase"/>
</dbReference>
<dbReference type="AlphaFoldDB" id="A0AAI9SE50"/>
<dbReference type="Proteomes" id="UP000469462">
    <property type="component" value="Unassembled WGS sequence"/>
</dbReference>
<dbReference type="PRINTS" id="PR00097">
    <property type="entry name" value="ANTSNTHASEII"/>
</dbReference>
<proteinExistence type="predicted"/>
<sequence>MKLVMLDNYDSFTYNIVQYLQMLGAEVQTFRNNRTTPDAVLHLGADALVLSPGPGKPSEAGILTDLIRAGAREKIPMLGVCLGHQAIGEVFGMKVIHAKRVMHGKASDITTDGRDIFAGLPEKLSVIRYHSLALDPETLPPELEVTARAADDGEIMGIRHRTLPIEGVQYHPESVLSEKGMEQFENFLRSVRAYRSLRK</sequence>
<dbReference type="NCBIfam" id="TIGR00566">
    <property type="entry name" value="trpG_papA"/>
    <property type="match status" value="1"/>
</dbReference>
<evidence type="ECO:0000259" key="2">
    <source>
        <dbReference type="Pfam" id="PF00117"/>
    </source>
</evidence>
<dbReference type="Gene3D" id="3.40.50.880">
    <property type="match status" value="1"/>
</dbReference>
<dbReference type="PANTHER" id="PTHR43418">
    <property type="entry name" value="MULTIFUNCTIONAL TRYPTOPHAN BIOSYNTHESIS PROTEIN-RELATED"/>
    <property type="match status" value="1"/>
</dbReference>
<evidence type="ECO:0000313" key="3">
    <source>
        <dbReference type="EMBL" id="KAB7652357.1"/>
    </source>
</evidence>
<comment type="caution">
    <text evidence="3">The sequence shown here is derived from an EMBL/GenBank/DDBJ whole genome shotgun (WGS) entry which is preliminary data.</text>
</comment>
<dbReference type="GO" id="GO:0004049">
    <property type="term" value="F:anthranilate synthase activity"/>
    <property type="evidence" value="ECO:0007669"/>
    <property type="project" value="TreeGrafter"/>
</dbReference>
<evidence type="ECO:0000256" key="1">
    <source>
        <dbReference type="ARBA" id="ARBA00022962"/>
    </source>
</evidence>
<keyword evidence="4" id="KW-1185">Reference proteome</keyword>
<dbReference type="CDD" id="cd01743">
    <property type="entry name" value="GATase1_Anthranilate_Synthase"/>
    <property type="match status" value="1"/>
</dbReference>
<accession>A0AAI9SE50</accession>
<dbReference type="EMBL" id="WEHW01000004">
    <property type="protein sequence ID" value="KAB7652357.1"/>
    <property type="molecule type" value="Genomic_DNA"/>
</dbReference>
<dbReference type="PANTHER" id="PTHR43418:SF8">
    <property type="entry name" value="SYNTHASE COMPONENT II, PUTATIVE-RELATED"/>
    <property type="match status" value="1"/>
</dbReference>
<dbReference type="SUPFAM" id="SSF52317">
    <property type="entry name" value="Class I glutamine amidotransferase-like"/>
    <property type="match status" value="1"/>
</dbReference>
<dbReference type="GO" id="GO:0005829">
    <property type="term" value="C:cytosol"/>
    <property type="evidence" value="ECO:0007669"/>
    <property type="project" value="TreeGrafter"/>
</dbReference>
<dbReference type="FunFam" id="3.40.50.880:FF:000003">
    <property type="entry name" value="Anthranilate synthase component II"/>
    <property type="match status" value="1"/>
</dbReference>
<dbReference type="PRINTS" id="PR00099">
    <property type="entry name" value="CPSGATASE"/>
</dbReference>
<dbReference type="Pfam" id="PF00117">
    <property type="entry name" value="GATase"/>
    <property type="match status" value="1"/>
</dbReference>
<feature type="domain" description="Glutamine amidotransferase" evidence="2">
    <location>
        <begin position="4"/>
        <end position="189"/>
    </location>
</feature>
<organism evidence="3 4">
    <name type="scientific">Sutterella seckii</name>
    <dbReference type="NCBI Taxonomy" id="1944635"/>
    <lineage>
        <taxon>Bacteria</taxon>
        <taxon>Pseudomonadati</taxon>
        <taxon>Pseudomonadota</taxon>
        <taxon>Betaproteobacteria</taxon>
        <taxon>Burkholderiales</taxon>
        <taxon>Sutterellaceae</taxon>
        <taxon>Sutterella</taxon>
    </lineage>
</organism>
<dbReference type="RefSeq" id="WP_152156925.1">
    <property type="nucleotide sequence ID" value="NZ_WEHW01000004.1"/>
</dbReference>
<protein>
    <submittedName>
        <fullName evidence="3">Aminodeoxychorismate/anthranilate synthase component II</fullName>
    </submittedName>
</protein>
<dbReference type="PROSITE" id="PS51273">
    <property type="entry name" value="GATASE_TYPE_1"/>
    <property type="match status" value="1"/>
</dbReference>
<dbReference type="PRINTS" id="PR00096">
    <property type="entry name" value="GATASE"/>
</dbReference>
<dbReference type="GO" id="GO:0000162">
    <property type="term" value="P:L-tryptophan biosynthetic process"/>
    <property type="evidence" value="ECO:0007669"/>
    <property type="project" value="TreeGrafter"/>
</dbReference>
<evidence type="ECO:0000313" key="4">
    <source>
        <dbReference type="Proteomes" id="UP000469462"/>
    </source>
</evidence>
<reference evidence="3 4" key="1">
    <citation type="submission" date="2019-10" db="EMBL/GenBank/DDBJ databases">
        <title>Genome diversity of Sutterella seckii.</title>
        <authorList>
            <person name="Chaplin A.V."/>
            <person name="Sokolova S.R."/>
            <person name="Mosin K.A."/>
            <person name="Ivanova E.L."/>
            <person name="Kochetkova T.O."/>
            <person name="Goltsov A.Y."/>
            <person name="Trofimov D.Y."/>
            <person name="Efimov B.A."/>
        </authorList>
    </citation>
    <scope>NUCLEOTIDE SEQUENCE [LARGE SCALE GENOMIC DNA]</scope>
    <source>
        <strain evidence="3 4">ASD3426</strain>
    </source>
</reference>
<keyword evidence="1" id="KW-0315">Glutamine amidotransferase</keyword>
<dbReference type="InterPro" id="IPR029062">
    <property type="entry name" value="Class_I_gatase-like"/>
</dbReference>
<dbReference type="InterPro" id="IPR006221">
    <property type="entry name" value="TrpG/PapA_dom"/>
</dbReference>
<gene>
    <name evidence="3" type="ORF">GBM96_02690</name>
</gene>